<evidence type="ECO:0000256" key="1">
    <source>
        <dbReference type="ARBA" id="ARBA00009477"/>
    </source>
</evidence>
<sequence>MKTIHLKTAKFHAKVYVIFAMMLGVMAILIFSAFEKEEEKEIAQNQPQGLPVEVSNPVFEKITEWDEYTGRFEASNRVEVRARVSGYIQNVSFKDGQAVNKGDVLFTIDQRPFKIALNQARASYGQAQARLTIAQDNYNRVQSLRESGAVSAEEYDSRKQALAGAKASLQLAQASVDNAKLNLEFTKVKAPISGRVSRDMVNEGNLIDGGSSNSTLLTTIVSTSPIHFYFRGSESDYLKYSRLAQNGERGSSRSTANPVFLKLQDEDEYVHEAVMDFVDNEIDRSTGTIEGRATLENKDGLIEPGMFGKARLLGSAEHEAILIPDEIIGTNQSVRFVYVVGEDNTVAVKNIELGPLHTNGMRIVRNGLTPEDVLITNNIQKIRPGVAVSPIQKSLTETKEALAVASAE</sequence>
<dbReference type="OrthoDB" id="9801814at2"/>
<dbReference type="Proteomes" id="UP000237640">
    <property type="component" value="Unassembled WGS sequence"/>
</dbReference>
<keyword evidence="2" id="KW-0472">Membrane</keyword>
<dbReference type="InterPro" id="IPR058625">
    <property type="entry name" value="MdtA-like_BSH"/>
</dbReference>
<evidence type="ECO:0000313" key="6">
    <source>
        <dbReference type="EMBL" id="PRX54858.1"/>
    </source>
</evidence>
<accession>A0A2T0MBI2</accession>
<evidence type="ECO:0000259" key="4">
    <source>
        <dbReference type="Pfam" id="PF25917"/>
    </source>
</evidence>
<feature type="domain" description="Multidrug resistance protein MdtA-like barrel-sandwich hybrid" evidence="4">
    <location>
        <begin position="76"/>
        <end position="218"/>
    </location>
</feature>
<keyword evidence="2" id="KW-0812">Transmembrane</keyword>
<gene>
    <name evidence="6" type="ORF">CLV81_3262</name>
</gene>
<feature type="domain" description="Multidrug resistance protein MdtA-like alpha-helical hairpin" evidence="3">
    <location>
        <begin position="117"/>
        <end position="186"/>
    </location>
</feature>
<dbReference type="EMBL" id="PVYX01000002">
    <property type="protein sequence ID" value="PRX54858.1"/>
    <property type="molecule type" value="Genomic_DNA"/>
</dbReference>
<dbReference type="SUPFAM" id="SSF111369">
    <property type="entry name" value="HlyD-like secretion proteins"/>
    <property type="match status" value="1"/>
</dbReference>
<comment type="similarity">
    <text evidence="1">Belongs to the membrane fusion protein (MFP) (TC 8.A.1) family.</text>
</comment>
<dbReference type="InterPro" id="IPR006143">
    <property type="entry name" value="RND_pump_MFP"/>
</dbReference>
<dbReference type="Gene3D" id="1.10.287.470">
    <property type="entry name" value="Helix hairpin bin"/>
    <property type="match status" value="1"/>
</dbReference>
<dbReference type="RefSeq" id="WP_106146303.1">
    <property type="nucleotide sequence ID" value="NZ_PVYX01000002.1"/>
</dbReference>
<keyword evidence="7" id="KW-1185">Reference proteome</keyword>
<name>A0A2T0MBI2_9FLAO</name>
<dbReference type="AlphaFoldDB" id="A0A2T0MBI2"/>
<dbReference type="GO" id="GO:0005886">
    <property type="term" value="C:plasma membrane"/>
    <property type="evidence" value="ECO:0007669"/>
    <property type="project" value="TreeGrafter"/>
</dbReference>
<proteinExistence type="inferred from homology"/>
<dbReference type="PANTHER" id="PTHR30158">
    <property type="entry name" value="ACRA/E-RELATED COMPONENT OF DRUG EFFLUX TRANSPORTER"/>
    <property type="match status" value="1"/>
</dbReference>
<evidence type="ECO:0000313" key="7">
    <source>
        <dbReference type="Proteomes" id="UP000237640"/>
    </source>
</evidence>
<feature type="domain" description="Multidrug resistance protein MdtA-like beta-barrel" evidence="5">
    <location>
        <begin position="225"/>
        <end position="312"/>
    </location>
</feature>
<evidence type="ECO:0000256" key="2">
    <source>
        <dbReference type="SAM" id="Phobius"/>
    </source>
</evidence>
<reference evidence="6 7" key="1">
    <citation type="submission" date="2018-03" db="EMBL/GenBank/DDBJ databases">
        <title>Genomic Encyclopedia of Archaeal and Bacterial Type Strains, Phase II (KMG-II): from individual species to whole genera.</title>
        <authorList>
            <person name="Goeker M."/>
        </authorList>
    </citation>
    <scope>NUCLEOTIDE SEQUENCE [LARGE SCALE GENOMIC DNA]</scope>
    <source>
        <strain evidence="6 7">DSM 25027</strain>
    </source>
</reference>
<evidence type="ECO:0000259" key="3">
    <source>
        <dbReference type="Pfam" id="PF25876"/>
    </source>
</evidence>
<dbReference type="Gene3D" id="2.40.420.20">
    <property type="match status" value="1"/>
</dbReference>
<dbReference type="NCBIfam" id="TIGR01730">
    <property type="entry name" value="RND_mfp"/>
    <property type="match status" value="1"/>
</dbReference>
<keyword evidence="2" id="KW-1133">Transmembrane helix</keyword>
<dbReference type="GO" id="GO:0022857">
    <property type="term" value="F:transmembrane transporter activity"/>
    <property type="evidence" value="ECO:0007669"/>
    <property type="project" value="InterPro"/>
</dbReference>
<evidence type="ECO:0000259" key="5">
    <source>
        <dbReference type="Pfam" id="PF25944"/>
    </source>
</evidence>
<dbReference type="Pfam" id="PF25944">
    <property type="entry name" value="Beta-barrel_RND"/>
    <property type="match status" value="1"/>
</dbReference>
<dbReference type="Pfam" id="PF25917">
    <property type="entry name" value="BSH_RND"/>
    <property type="match status" value="1"/>
</dbReference>
<dbReference type="GO" id="GO:0046677">
    <property type="term" value="P:response to antibiotic"/>
    <property type="evidence" value="ECO:0007669"/>
    <property type="project" value="TreeGrafter"/>
</dbReference>
<organism evidence="6 7">
    <name type="scientific">Flagellimonas meridianipacifica</name>
    <dbReference type="NCBI Taxonomy" id="1080225"/>
    <lineage>
        <taxon>Bacteria</taxon>
        <taxon>Pseudomonadati</taxon>
        <taxon>Bacteroidota</taxon>
        <taxon>Flavobacteriia</taxon>
        <taxon>Flavobacteriales</taxon>
        <taxon>Flavobacteriaceae</taxon>
        <taxon>Flagellimonas</taxon>
    </lineage>
</organism>
<protein>
    <submittedName>
        <fullName evidence="6">RND family efflux transporter MFP subunit</fullName>
    </submittedName>
</protein>
<dbReference type="Gene3D" id="2.40.50.100">
    <property type="match status" value="1"/>
</dbReference>
<dbReference type="Pfam" id="PF25876">
    <property type="entry name" value="HH_MFP_RND"/>
    <property type="match status" value="1"/>
</dbReference>
<dbReference type="Gene3D" id="2.40.30.170">
    <property type="match status" value="1"/>
</dbReference>
<dbReference type="InterPro" id="IPR058626">
    <property type="entry name" value="MdtA-like_b-barrel"/>
</dbReference>
<feature type="transmembrane region" description="Helical" evidence="2">
    <location>
        <begin position="15"/>
        <end position="34"/>
    </location>
</feature>
<dbReference type="PANTHER" id="PTHR30158:SF10">
    <property type="entry name" value="CATION EFFLUX PUMP"/>
    <property type="match status" value="1"/>
</dbReference>
<dbReference type="InterPro" id="IPR058624">
    <property type="entry name" value="MdtA-like_HH"/>
</dbReference>
<comment type="caution">
    <text evidence="6">The sequence shown here is derived from an EMBL/GenBank/DDBJ whole genome shotgun (WGS) entry which is preliminary data.</text>
</comment>